<evidence type="ECO:0000313" key="7">
    <source>
        <dbReference type="EMBL" id="RYU65477.1"/>
    </source>
</evidence>
<keyword evidence="6" id="KW-0540">Nuclease</keyword>
<organism evidence="6 8">
    <name type="scientific">Aliivibrio finisterrensis</name>
    <dbReference type="NCBI Taxonomy" id="511998"/>
    <lineage>
        <taxon>Bacteria</taxon>
        <taxon>Pseudomonadati</taxon>
        <taxon>Pseudomonadota</taxon>
        <taxon>Gammaproteobacteria</taxon>
        <taxon>Vibrionales</taxon>
        <taxon>Vibrionaceae</taxon>
        <taxon>Aliivibrio</taxon>
    </lineage>
</organism>
<feature type="coiled-coil region" evidence="4">
    <location>
        <begin position="360"/>
        <end position="387"/>
    </location>
</feature>
<dbReference type="Proteomes" id="UP000294063">
    <property type="component" value="Unassembled WGS sequence"/>
</dbReference>
<dbReference type="InterPro" id="IPR044946">
    <property type="entry name" value="Restrct_endonuc_typeI_TRD_sf"/>
</dbReference>
<keyword evidence="6" id="KW-0255">Endonuclease</keyword>
<evidence type="ECO:0000256" key="3">
    <source>
        <dbReference type="ARBA" id="ARBA00023125"/>
    </source>
</evidence>
<dbReference type="PANTHER" id="PTHR30408">
    <property type="entry name" value="TYPE-1 RESTRICTION ENZYME ECOKI SPECIFICITY PROTEIN"/>
    <property type="match status" value="1"/>
</dbReference>
<evidence type="ECO:0000313" key="6">
    <source>
        <dbReference type="EMBL" id="RYU51244.1"/>
    </source>
</evidence>
<keyword evidence="2" id="KW-0680">Restriction system</keyword>
<reference evidence="8 9" key="1">
    <citation type="submission" date="2019-02" db="EMBL/GenBank/DDBJ databases">
        <title>Genome sequences of Aliivibrio finisterrensis strains from farmed Atlantic salmon.</title>
        <authorList>
            <person name="Bowman J.P."/>
        </authorList>
    </citation>
    <scope>NUCLEOTIDE SEQUENCE [LARGE SCALE GENOMIC DNA]</scope>
    <source>
        <strain evidence="7 9">A21</strain>
        <strain evidence="6 8">A46</strain>
    </source>
</reference>
<evidence type="ECO:0000256" key="4">
    <source>
        <dbReference type="SAM" id="Coils"/>
    </source>
</evidence>
<dbReference type="EMBL" id="SEZN01000008">
    <property type="protein sequence ID" value="RYU65477.1"/>
    <property type="molecule type" value="Genomic_DNA"/>
</dbReference>
<dbReference type="Pfam" id="PF01420">
    <property type="entry name" value="Methylase_S"/>
    <property type="match status" value="2"/>
</dbReference>
<feature type="domain" description="Type I restriction modification DNA specificity" evidence="5">
    <location>
        <begin position="208"/>
        <end position="378"/>
    </location>
</feature>
<feature type="domain" description="Type I restriction modification DNA specificity" evidence="5">
    <location>
        <begin position="69"/>
        <end position="176"/>
    </location>
</feature>
<keyword evidence="9" id="KW-1185">Reference proteome</keyword>
<evidence type="ECO:0000313" key="9">
    <source>
        <dbReference type="Proteomes" id="UP000294166"/>
    </source>
</evidence>
<dbReference type="Gene3D" id="1.10.287.1120">
    <property type="entry name" value="Bipartite methylase S protein"/>
    <property type="match status" value="1"/>
</dbReference>
<name>A0A4Q5KTP0_9GAMM</name>
<keyword evidence="4" id="KW-0175">Coiled coil</keyword>
<evidence type="ECO:0000256" key="2">
    <source>
        <dbReference type="ARBA" id="ARBA00022747"/>
    </source>
</evidence>
<protein>
    <submittedName>
        <fullName evidence="6">Restriction endonuclease subunit S</fullName>
    </submittedName>
</protein>
<evidence type="ECO:0000313" key="8">
    <source>
        <dbReference type="Proteomes" id="UP000294063"/>
    </source>
</evidence>
<dbReference type="SUPFAM" id="SSF116734">
    <property type="entry name" value="DNA methylase specificity domain"/>
    <property type="match status" value="2"/>
</dbReference>
<dbReference type="PANTHER" id="PTHR30408:SF12">
    <property type="entry name" value="TYPE I RESTRICTION ENZYME MJAVIII SPECIFICITY SUBUNIT"/>
    <property type="match status" value="1"/>
</dbReference>
<comment type="caution">
    <text evidence="6">The sequence shown here is derived from an EMBL/GenBank/DDBJ whole genome shotgun (WGS) entry which is preliminary data.</text>
</comment>
<sequence length="400" mass="45640">MMPNGWSKKRISDILDRVVVPVKPEVGTYYREIGIRSHGKGIFHKEKVTSSEIGNKRVFEVIENAFVVNIVFAWEQAIAKISEKEHGFIASHRFPQFFPKKGKCDIDYLVYFFKTPKGKYLLGLASPGGAGRNKTLGQKEFDRLELNLPPCSEQRKIAQILSTWDKAIATTEKLIDASKQQKKSLMQQLLTGKKRLVDPETGKAFEGDWEKGVIADYISFSGGAQPPRATFIDHYKDGYIRLIQIRDYKSDKFLTYIPIEKAKKRCKIDDVMIGRYGPPIFQILRGIEGAYNVALIKAIPCVKIDKEFMFFFLSIEPLFEYIESFSRRTSGQTGIEMDRLKEYPLHLPTLKEQQKIASVLTAADKEIELLVAKLAHLKQEKKALMQQLLTGKRRVQVEAA</sequence>
<proteinExistence type="inferred from homology"/>
<dbReference type="RefSeq" id="WP_130047518.1">
    <property type="nucleotide sequence ID" value="NZ_SEZK01000015.1"/>
</dbReference>
<gene>
    <name evidence="7" type="ORF">ERW53_06185</name>
    <name evidence="6" type="ORF">ERW57_10110</name>
</gene>
<dbReference type="Gene3D" id="3.90.220.20">
    <property type="entry name" value="DNA methylase specificity domains"/>
    <property type="match status" value="2"/>
</dbReference>
<dbReference type="GO" id="GO:0009307">
    <property type="term" value="P:DNA restriction-modification system"/>
    <property type="evidence" value="ECO:0007669"/>
    <property type="project" value="UniProtKB-KW"/>
</dbReference>
<dbReference type="EMBL" id="SEZK01000015">
    <property type="protein sequence ID" value="RYU51244.1"/>
    <property type="molecule type" value="Genomic_DNA"/>
</dbReference>
<keyword evidence="6" id="KW-0378">Hydrolase</keyword>
<accession>A0A4Q5KTP0</accession>
<dbReference type="AlphaFoldDB" id="A0A4Q5KTP0"/>
<dbReference type="InterPro" id="IPR000055">
    <property type="entry name" value="Restrct_endonuc_typeI_TRD"/>
</dbReference>
<comment type="similarity">
    <text evidence="1">Belongs to the type-I restriction system S methylase family.</text>
</comment>
<dbReference type="GO" id="GO:0003677">
    <property type="term" value="F:DNA binding"/>
    <property type="evidence" value="ECO:0007669"/>
    <property type="project" value="UniProtKB-KW"/>
</dbReference>
<dbReference type="InterPro" id="IPR052021">
    <property type="entry name" value="Type-I_RS_S_subunit"/>
</dbReference>
<dbReference type="Proteomes" id="UP000294166">
    <property type="component" value="Unassembled WGS sequence"/>
</dbReference>
<keyword evidence="3" id="KW-0238">DNA-binding</keyword>
<dbReference type="GO" id="GO:0004519">
    <property type="term" value="F:endonuclease activity"/>
    <property type="evidence" value="ECO:0007669"/>
    <property type="project" value="UniProtKB-KW"/>
</dbReference>
<evidence type="ECO:0000259" key="5">
    <source>
        <dbReference type="Pfam" id="PF01420"/>
    </source>
</evidence>
<dbReference type="CDD" id="cd17263">
    <property type="entry name" value="RMtype1_S_AbaB8300I-TRD1-CR1_like"/>
    <property type="match status" value="1"/>
</dbReference>
<evidence type="ECO:0000256" key="1">
    <source>
        <dbReference type="ARBA" id="ARBA00010923"/>
    </source>
</evidence>